<dbReference type="GeneID" id="64661423"/>
<feature type="compositionally biased region" description="Basic residues" evidence="1">
    <location>
        <begin position="513"/>
        <end position="522"/>
    </location>
</feature>
<accession>A0AAD4E7E1</accession>
<feature type="region of interest" description="Disordered" evidence="1">
    <location>
        <begin position="388"/>
        <end position="407"/>
    </location>
</feature>
<dbReference type="RefSeq" id="XP_041225385.1">
    <property type="nucleotide sequence ID" value="XM_041367125.1"/>
</dbReference>
<dbReference type="InterPro" id="IPR013083">
    <property type="entry name" value="Znf_RING/FYVE/PHD"/>
</dbReference>
<dbReference type="SUPFAM" id="SSF57903">
    <property type="entry name" value="FYVE/PHD zinc finger"/>
    <property type="match status" value="1"/>
</dbReference>
<feature type="region of interest" description="Disordered" evidence="1">
    <location>
        <begin position="503"/>
        <end position="522"/>
    </location>
</feature>
<comment type="caution">
    <text evidence="2">The sequence shown here is derived from an EMBL/GenBank/DDBJ whole genome shotgun (WGS) entry which is preliminary data.</text>
</comment>
<organism evidence="2 3">
    <name type="scientific">Suillus fuscotomentosus</name>
    <dbReference type="NCBI Taxonomy" id="1912939"/>
    <lineage>
        <taxon>Eukaryota</taxon>
        <taxon>Fungi</taxon>
        <taxon>Dikarya</taxon>
        <taxon>Basidiomycota</taxon>
        <taxon>Agaricomycotina</taxon>
        <taxon>Agaricomycetes</taxon>
        <taxon>Agaricomycetidae</taxon>
        <taxon>Boletales</taxon>
        <taxon>Suillineae</taxon>
        <taxon>Suillaceae</taxon>
        <taxon>Suillus</taxon>
    </lineage>
</organism>
<dbReference type="InterPro" id="IPR011011">
    <property type="entry name" value="Znf_FYVE_PHD"/>
</dbReference>
<proteinExistence type="predicted"/>
<feature type="compositionally biased region" description="Basic and acidic residues" evidence="1">
    <location>
        <begin position="388"/>
        <end position="400"/>
    </location>
</feature>
<gene>
    <name evidence="2" type="ORF">F5891DRAFT_1189267</name>
</gene>
<name>A0AAD4E7E1_9AGAM</name>
<keyword evidence="3" id="KW-1185">Reference proteome</keyword>
<evidence type="ECO:0000313" key="2">
    <source>
        <dbReference type="EMBL" id="KAG1899809.1"/>
    </source>
</evidence>
<dbReference type="Gene3D" id="3.30.40.10">
    <property type="entry name" value="Zinc/RING finger domain, C3HC4 (zinc finger)"/>
    <property type="match status" value="1"/>
</dbReference>
<protein>
    <recommendedName>
        <fullName evidence="4">Zinc finger PHD-type domain-containing protein</fullName>
    </recommendedName>
</protein>
<dbReference type="Proteomes" id="UP001195769">
    <property type="component" value="Unassembled WGS sequence"/>
</dbReference>
<dbReference type="EMBL" id="JABBWK010000030">
    <property type="protein sequence ID" value="KAG1899809.1"/>
    <property type="molecule type" value="Genomic_DNA"/>
</dbReference>
<evidence type="ECO:0008006" key="4">
    <source>
        <dbReference type="Google" id="ProtNLM"/>
    </source>
</evidence>
<evidence type="ECO:0000256" key="1">
    <source>
        <dbReference type="SAM" id="MobiDB-lite"/>
    </source>
</evidence>
<dbReference type="AlphaFoldDB" id="A0AAD4E7E1"/>
<reference evidence="2" key="1">
    <citation type="journal article" date="2020" name="New Phytol.">
        <title>Comparative genomics reveals dynamic genome evolution in host specialist ectomycorrhizal fungi.</title>
        <authorList>
            <person name="Lofgren L.A."/>
            <person name="Nguyen N.H."/>
            <person name="Vilgalys R."/>
            <person name="Ruytinx J."/>
            <person name="Liao H.L."/>
            <person name="Branco S."/>
            <person name="Kuo A."/>
            <person name="LaButti K."/>
            <person name="Lipzen A."/>
            <person name="Andreopoulos W."/>
            <person name="Pangilinan J."/>
            <person name="Riley R."/>
            <person name="Hundley H."/>
            <person name="Na H."/>
            <person name="Barry K."/>
            <person name="Grigoriev I.V."/>
            <person name="Stajich J.E."/>
            <person name="Kennedy P.G."/>
        </authorList>
    </citation>
    <scope>NUCLEOTIDE SEQUENCE</scope>
    <source>
        <strain evidence="2">FC203</strain>
    </source>
</reference>
<evidence type="ECO:0000313" key="3">
    <source>
        <dbReference type="Proteomes" id="UP001195769"/>
    </source>
</evidence>
<sequence length="677" mass="76806">MFITIHPHFYTVFQPRFLEIREEHPLWALNQVMKVRMSIDQTSNASRILTTQRDGFRKNLRATRIIKDISSADGVFGWLGRAFRLLLHKMPPEETYLARTFFEAQIIDLRFCSGTSGGPMHWQIPRQPHPKCHFQLDLDVKLSAQYKGDLAAWFRDLIRVNKEATSKTYCWRTLNAQVLCDGSPNFITLYLGIPVMLIVEFGDVLHRDNKWNIPKHIRPLTKEAEEQHSLVYDVVGLAFCDPTPKLAHFITRYSLDGKRVYHYDDLSRGGYVQLLKNATVKSHLVGNLHDIPAPGGFNVHGVVYRLRGGSDAQNFFAEHQIAAAELAAVDPDNLIWLKNPATTQNIEYEQVVTLNTGSNSKNKAPPQHQCSRTKTKKLRILLPVLETEDRPSINEGEKPSDQASVPEPIEDPLVLQASGNEEESLSTSKIKKPLELDDEESEASDYTFDCRCGALGNGHEVAGGQKTIRCDLCENWSHIACQRGGRASNLHPKAAFYCDGCSTQESKAPPTRKSSRKATTKKKTTPLYTRLIAGKGALARLGKYWYPVRLIQSYDTVSLPASARNRVRWRVVWWRGCRFPSSLGSPPGDVEQGDLVDELWQDQAKRREIRLGEWIHSWDTPREEDLIQNFMSAEVSKELDDILLPHIASLQKLLDSPDLNQYGAEAYPVIDYIVERL</sequence>
<feature type="region of interest" description="Disordered" evidence="1">
    <location>
        <begin position="417"/>
        <end position="438"/>
    </location>
</feature>